<dbReference type="PANTHER" id="PTHR24074">
    <property type="entry name" value="CO-CHAPERONE PROTEIN DJLA"/>
    <property type="match status" value="1"/>
</dbReference>
<protein>
    <recommendedName>
        <fullName evidence="3">J domain-containing protein</fullName>
    </recommendedName>
</protein>
<dbReference type="Proteomes" id="UP000054549">
    <property type="component" value="Unassembled WGS sequence"/>
</dbReference>
<dbReference type="InterPro" id="IPR001623">
    <property type="entry name" value="DnaJ_domain"/>
</dbReference>
<dbReference type="CDD" id="cd06257">
    <property type="entry name" value="DnaJ"/>
    <property type="match status" value="1"/>
</dbReference>
<dbReference type="OrthoDB" id="445556at2759"/>
<evidence type="ECO:0000259" key="3">
    <source>
        <dbReference type="PROSITE" id="PS50076"/>
    </source>
</evidence>
<dbReference type="InParanoid" id="A0A0C2X959"/>
<dbReference type="HOGENOM" id="CLU_091449_2_0_1"/>
<dbReference type="Gene3D" id="1.10.287.110">
    <property type="entry name" value="DnaJ domain"/>
    <property type="match status" value="1"/>
</dbReference>
<dbReference type="STRING" id="946122.A0A0C2X959"/>
<dbReference type="PRINTS" id="PR00625">
    <property type="entry name" value="JDOMAIN"/>
</dbReference>
<feature type="domain" description="J" evidence="3">
    <location>
        <begin position="62"/>
        <end position="134"/>
    </location>
</feature>
<dbReference type="Pfam" id="PF00226">
    <property type="entry name" value="DnaJ"/>
    <property type="match status" value="1"/>
</dbReference>
<keyword evidence="2" id="KW-0472">Membrane</keyword>
<organism evidence="4 5">
    <name type="scientific">Amanita muscaria (strain Koide BX008)</name>
    <dbReference type="NCBI Taxonomy" id="946122"/>
    <lineage>
        <taxon>Eukaryota</taxon>
        <taxon>Fungi</taxon>
        <taxon>Dikarya</taxon>
        <taxon>Basidiomycota</taxon>
        <taxon>Agaricomycotina</taxon>
        <taxon>Agaricomycetes</taxon>
        <taxon>Agaricomycetidae</taxon>
        <taxon>Agaricales</taxon>
        <taxon>Pluteineae</taxon>
        <taxon>Amanitaceae</taxon>
        <taxon>Amanita</taxon>
    </lineage>
</organism>
<evidence type="ECO:0000313" key="5">
    <source>
        <dbReference type="Proteomes" id="UP000054549"/>
    </source>
</evidence>
<sequence>MSHRCLHVTSRLLDSWLVQCSYSHKRKTCRRAVPWFRTASTSPGTSHPNNNPYPFPAHRNPTPYQLFHLPINATEEDIKARYYDLVRIYHPDKASGAPPEIAHARFQAITAAYDILRKRRGQPDTASSGWKEGGYPTAAAWRAASQARRAQELYSGKRIDDRWKDRVFVLSVIMAVGAFVFQTTYTRREAMTEVVARSRHATTNVYDRKRTPPADSAVEKDNERLSA</sequence>
<feature type="region of interest" description="Disordered" evidence="1">
    <location>
        <begin position="204"/>
        <end position="227"/>
    </location>
</feature>
<accession>A0A0C2X959</accession>
<evidence type="ECO:0000256" key="2">
    <source>
        <dbReference type="SAM" id="Phobius"/>
    </source>
</evidence>
<proteinExistence type="predicted"/>
<gene>
    <name evidence="4" type="ORF">M378DRAFT_1032922</name>
</gene>
<dbReference type="SUPFAM" id="SSF46565">
    <property type="entry name" value="Chaperone J-domain"/>
    <property type="match status" value="1"/>
</dbReference>
<feature type="transmembrane region" description="Helical" evidence="2">
    <location>
        <begin position="167"/>
        <end position="185"/>
    </location>
</feature>
<dbReference type="InterPro" id="IPR050817">
    <property type="entry name" value="DjlA_DnaK_co-chaperone"/>
</dbReference>
<dbReference type="PROSITE" id="PS50076">
    <property type="entry name" value="DNAJ_2"/>
    <property type="match status" value="1"/>
</dbReference>
<dbReference type="InterPro" id="IPR036869">
    <property type="entry name" value="J_dom_sf"/>
</dbReference>
<dbReference type="EMBL" id="KN818239">
    <property type="protein sequence ID" value="KIL65851.1"/>
    <property type="molecule type" value="Genomic_DNA"/>
</dbReference>
<evidence type="ECO:0000313" key="4">
    <source>
        <dbReference type="EMBL" id="KIL65851.1"/>
    </source>
</evidence>
<evidence type="ECO:0000256" key="1">
    <source>
        <dbReference type="SAM" id="MobiDB-lite"/>
    </source>
</evidence>
<dbReference type="SMART" id="SM00271">
    <property type="entry name" value="DnaJ"/>
    <property type="match status" value="1"/>
</dbReference>
<reference evidence="4 5" key="1">
    <citation type="submission" date="2014-04" db="EMBL/GenBank/DDBJ databases">
        <title>Evolutionary Origins and Diversification of the Mycorrhizal Mutualists.</title>
        <authorList>
            <consortium name="DOE Joint Genome Institute"/>
            <consortium name="Mycorrhizal Genomics Consortium"/>
            <person name="Kohler A."/>
            <person name="Kuo A."/>
            <person name="Nagy L.G."/>
            <person name="Floudas D."/>
            <person name="Copeland A."/>
            <person name="Barry K.W."/>
            <person name="Cichocki N."/>
            <person name="Veneault-Fourrey C."/>
            <person name="LaButti K."/>
            <person name="Lindquist E.A."/>
            <person name="Lipzen A."/>
            <person name="Lundell T."/>
            <person name="Morin E."/>
            <person name="Murat C."/>
            <person name="Riley R."/>
            <person name="Ohm R."/>
            <person name="Sun H."/>
            <person name="Tunlid A."/>
            <person name="Henrissat B."/>
            <person name="Grigoriev I.V."/>
            <person name="Hibbett D.S."/>
            <person name="Martin F."/>
        </authorList>
    </citation>
    <scope>NUCLEOTIDE SEQUENCE [LARGE SCALE GENOMIC DNA]</scope>
    <source>
        <strain evidence="4 5">Koide BX008</strain>
    </source>
</reference>
<keyword evidence="5" id="KW-1185">Reference proteome</keyword>
<dbReference type="AlphaFoldDB" id="A0A0C2X959"/>
<keyword evidence="2" id="KW-0812">Transmembrane</keyword>
<keyword evidence="2" id="KW-1133">Transmembrane helix</keyword>
<name>A0A0C2X959_AMAMK</name>
<feature type="compositionally biased region" description="Basic and acidic residues" evidence="1">
    <location>
        <begin position="206"/>
        <end position="227"/>
    </location>
</feature>